<feature type="transmembrane region" description="Helical" evidence="8">
    <location>
        <begin position="88"/>
        <end position="106"/>
    </location>
</feature>
<keyword evidence="7 8" id="KW-0472">Membrane</keyword>
<evidence type="ECO:0000313" key="11">
    <source>
        <dbReference type="Proteomes" id="UP000184038"/>
    </source>
</evidence>
<dbReference type="SUPFAM" id="SSF161098">
    <property type="entry name" value="MetI-like"/>
    <property type="match status" value="1"/>
</dbReference>
<evidence type="ECO:0000256" key="3">
    <source>
        <dbReference type="ARBA" id="ARBA00022448"/>
    </source>
</evidence>
<evidence type="ECO:0000256" key="4">
    <source>
        <dbReference type="ARBA" id="ARBA00022475"/>
    </source>
</evidence>
<keyword evidence="4" id="KW-1003">Cell membrane</keyword>
<evidence type="ECO:0000256" key="7">
    <source>
        <dbReference type="ARBA" id="ARBA00023136"/>
    </source>
</evidence>
<comment type="similarity">
    <text evidence="2">Belongs to the binding-protein-dependent transport system permease family. CysTW subfamily.</text>
</comment>
<dbReference type="Pfam" id="PF00528">
    <property type="entry name" value="BPD_transp_1"/>
    <property type="match status" value="1"/>
</dbReference>
<evidence type="ECO:0000256" key="6">
    <source>
        <dbReference type="ARBA" id="ARBA00022989"/>
    </source>
</evidence>
<keyword evidence="11" id="KW-1185">Reference proteome</keyword>
<evidence type="ECO:0000259" key="9">
    <source>
        <dbReference type="PROSITE" id="PS50928"/>
    </source>
</evidence>
<dbReference type="InterPro" id="IPR000515">
    <property type="entry name" value="MetI-like"/>
</dbReference>
<proteinExistence type="inferred from homology"/>
<evidence type="ECO:0000256" key="1">
    <source>
        <dbReference type="ARBA" id="ARBA00004651"/>
    </source>
</evidence>
<protein>
    <submittedName>
        <fullName evidence="10">D-methionine transport system permease protein</fullName>
    </submittedName>
</protein>
<feature type="transmembrane region" description="Helical" evidence="8">
    <location>
        <begin position="147"/>
        <end position="169"/>
    </location>
</feature>
<dbReference type="GO" id="GO:0005886">
    <property type="term" value="C:plasma membrane"/>
    <property type="evidence" value="ECO:0007669"/>
    <property type="project" value="UniProtKB-SubCell"/>
</dbReference>
<feature type="transmembrane region" description="Helical" evidence="8">
    <location>
        <begin position="63"/>
        <end position="82"/>
    </location>
</feature>
<keyword evidence="6 8" id="KW-1133">Transmembrane helix</keyword>
<dbReference type="Gene3D" id="1.10.3720.10">
    <property type="entry name" value="MetI-like"/>
    <property type="match status" value="1"/>
</dbReference>
<feature type="domain" description="ABC transmembrane type-1" evidence="9">
    <location>
        <begin position="14"/>
        <end position="208"/>
    </location>
</feature>
<name>A0A1M7MK83_9FIRM</name>
<keyword evidence="5 8" id="KW-0812">Transmembrane</keyword>
<feature type="transmembrane region" description="Helical" evidence="8">
    <location>
        <begin position="189"/>
        <end position="211"/>
    </location>
</feature>
<evidence type="ECO:0000313" key="10">
    <source>
        <dbReference type="EMBL" id="SHM91348.1"/>
    </source>
</evidence>
<dbReference type="EMBL" id="FRCP01000021">
    <property type="protein sequence ID" value="SHM91348.1"/>
    <property type="molecule type" value="Genomic_DNA"/>
</dbReference>
<dbReference type="AlphaFoldDB" id="A0A1M7MK83"/>
<comment type="subcellular location">
    <subcellularLocation>
        <location evidence="1 8">Cell membrane</location>
        <topology evidence="1 8">Multi-pass membrane protein</topology>
    </subcellularLocation>
</comment>
<gene>
    <name evidence="10" type="ORF">SAMN02746066_03887</name>
</gene>
<dbReference type="PANTHER" id="PTHR30450:SF1">
    <property type="entry name" value="D-METHIONINE TRANSPORT SYSTEM PERMEASE PROTEIN METI-RELATED"/>
    <property type="match status" value="1"/>
</dbReference>
<dbReference type="PANTHER" id="PTHR30450">
    <property type="entry name" value="ABC TRANSPORTER PERMEASE"/>
    <property type="match status" value="1"/>
</dbReference>
<dbReference type="PROSITE" id="PS50928">
    <property type="entry name" value="ABC_TM1"/>
    <property type="match status" value="1"/>
</dbReference>
<organism evidence="10 11">
    <name type="scientific">Anaerosporobacter mobilis DSM 15930</name>
    <dbReference type="NCBI Taxonomy" id="1120996"/>
    <lineage>
        <taxon>Bacteria</taxon>
        <taxon>Bacillati</taxon>
        <taxon>Bacillota</taxon>
        <taxon>Clostridia</taxon>
        <taxon>Lachnospirales</taxon>
        <taxon>Lachnospiraceae</taxon>
        <taxon>Anaerosporobacter</taxon>
    </lineage>
</organism>
<dbReference type="RefSeq" id="WP_073290451.1">
    <property type="nucleotide sequence ID" value="NZ_FRCP01000021.1"/>
</dbReference>
<dbReference type="CDD" id="cd06261">
    <property type="entry name" value="TM_PBP2"/>
    <property type="match status" value="1"/>
</dbReference>
<dbReference type="STRING" id="1120996.SAMN02746066_03887"/>
<feature type="transmembrane region" description="Helical" evidence="8">
    <location>
        <begin position="18"/>
        <end position="42"/>
    </location>
</feature>
<reference evidence="10 11" key="1">
    <citation type="submission" date="2016-11" db="EMBL/GenBank/DDBJ databases">
        <authorList>
            <person name="Jaros S."/>
            <person name="Januszkiewicz K."/>
            <person name="Wedrychowicz H."/>
        </authorList>
    </citation>
    <scope>NUCLEOTIDE SEQUENCE [LARGE SCALE GENOMIC DNA]</scope>
    <source>
        <strain evidence="10 11">DSM 15930</strain>
    </source>
</reference>
<dbReference type="GO" id="GO:0048473">
    <property type="term" value="P:D-methionine transmembrane transport"/>
    <property type="evidence" value="ECO:0007669"/>
    <property type="project" value="TreeGrafter"/>
</dbReference>
<evidence type="ECO:0000256" key="5">
    <source>
        <dbReference type="ARBA" id="ARBA00022692"/>
    </source>
</evidence>
<evidence type="ECO:0000256" key="2">
    <source>
        <dbReference type="ARBA" id="ARBA00007069"/>
    </source>
</evidence>
<dbReference type="InterPro" id="IPR035906">
    <property type="entry name" value="MetI-like_sf"/>
</dbReference>
<dbReference type="Proteomes" id="UP000184038">
    <property type="component" value="Unassembled WGS sequence"/>
</dbReference>
<evidence type="ECO:0000256" key="8">
    <source>
        <dbReference type="RuleBase" id="RU363032"/>
    </source>
</evidence>
<dbReference type="InterPro" id="IPR051322">
    <property type="entry name" value="AA_ABC_Transporter_Permease"/>
</dbReference>
<sequence length="221" mass="23773">MFDQGIIDMLKTGLFESLYMILASTCVGYLLGLPMGIVLTITDKDGIKPNGVIYKILDVFANIVRSVPFLILVVLLIPFTRLLLGKSYGPTATIVPLVIAATPFIGRMVESSLKEVDHGVIEAAQSMGASTWTIIRKVLLVEARTPLIVGATIAIGTILGYSAMAGAVGGGGLGDIAIRYGYYRYQTDIMIVTVVILVVLAQLFQGLGMFLSKRLDKRSTK</sequence>
<accession>A0A1M7MK83</accession>
<dbReference type="OrthoDB" id="9793490at2"/>
<dbReference type="FunFam" id="1.10.3720.10:FF:000002">
    <property type="entry name" value="D-methionine ABC transporter permease MetI"/>
    <property type="match status" value="1"/>
</dbReference>
<keyword evidence="3 8" id="KW-0813">Transport</keyword>